<sequence>MDIATLIVQYTQDLENSDLWERISTDPFYQEHPSDTRKRIRVLLKKGLVSKLWRDAISDPTLWTTFLNASMDEDQFLRVVAHTGDLPVAINFKAQNGSILSLWMAPVVVEHDGKMLKHLGGGHWSCENADMGKSRKAFRPAWHPWSKDLPEASCEGGWDRENGQNGKDVYYDAEYWASLPTVQCKVIVGFVKWSMRVVCVYATHDNTIRAINTKSPRVTRLLLDISSTAPGPAGPTGNIQTLTKLLEYPMPSLSILSLCGAVGQRLELPGPLASRGAFGGVQPPIRHLELTGIKVAPRAFCTTLVSLSLGLDDITLMRAQIAPWMKLAAQGNMPYLKVLTIRAQFNNVNDERRLPAPSDRQSVVIPDSIRKVRIAGSTQSCIYMGMVLWHRMPRTFEMAITYFSFDYATLANLPTLFAQLRGFDIAEELNLTIRENLVSLVAKAADRSAKLVFVPSWPSVASELLRVVNVFFGDPDAICGFFGSRDPRACDHAWLKLDIALHQRNLRGSTEWDQTAAILQSFAKLFQGYRNLRNVHVVQYIVVRDDAKGLEQWEDSLRVFQHHINSSWTPYSRGDETYLLFPHLKRLRITEPPQSLGREFHRSISDFIWDYSESQINGPTFEQLEIVRLSGDLDEVNYELPILKVFRPGFAYTTSVLTPLQSVVAPCFGTPRQFFVMGKGSGAKDTYSITKYRLILGKMNARWRGVSPKLLYHKARLCPEEGHPRASAYPLEGWVPTRTKPTLTPFQNTDNADSNFKGGSSLPGGQARLWNKVSPPGRDWGHKQGVIQKHRQDTRMAVGNGTAIPQLGYRGNTAPPSQRGRTARGCHRARRTFMTAQSSGTAGTEK</sequence>
<name>A0A4Y7SD93_COPMI</name>
<keyword evidence="3" id="KW-1185">Reference proteome</keyword>
<evidence type="ECO:0000256" key="1">
    <source>
        <dbReference type="SAM" id="MobiDB-lite"/>
    </source>
</evidence>
<accession>A0A4Y7SD93</accession>
<dbReference type="AlphaFoldDB" id="A0A4Y7SD93"/>
<protein>
    <submittedName>
        <fullName evidence="2">Uncharacterized protein</fullName>
    </submittedName>
</protein>
<comment type="caution">
    <text evidence="2">The sequence shown here is derived from an EMBL/GenBank/DDBJ whole genome shotgun (WGS) entry which is preliminary data.</text>
</comment>
<proteinExistence type="predicted"/>
<feature type="region of interest" description="Disordered" evidence="1">
    <location>
        <begin position="800"/>
        <end position="826"/>
    </location>
</feature>
<organism evidence="2 3">
    <name type="scientific">Coprinellus micaceus</name>
    <name type="common">Glistening ink-cap mushroom</name>
    <name type="synonym">Coprinus micaceus</name>
    <dbReference type="NCBI Taxonomy" id="71717"/>
    <lineage>
        <taxon>Eukaryota</taxon>
        <taxon>Fungi</taxon>
        <taxon>Dikarya</taxon>
        <taxon>Basidiomycota</taxon>
        <taxon>Agaricomycotina</taxon>
        <taxon>Agaricomycetes</taxon>
        <taxon>Agaricomycetidae</taxon>
        <taxon>Agaricales</taxon>
        <taxon>Agaricineae</taxon>
        <taxon>Psathyrellaceae</taxon>
        <taxon>Coprinellus</taxon>
    </lineage>
</organism>
<reference evidence="2 3" key="1">
    <citation type="journal article" date="2019" name="Nat. Ecol. Evol.">
        <title>Megaphylogeny resolves global patterns of mushroom evolution.</title>
        <authorList>
            <person name="Varga T."/>
            <person name="Krizsan K."/>
            <person name="Foldi C."/>
            <person name="Dima B."/>
            <person name="Sanchez-Garcia M."/>
            <person name="Sanchez-Ramirez S."/>
            <person name="Szollosi G.J."/>
            <person name="Szarkandi J.G."/>
            <person name="Papp V."/>
            <person name="Albert L."/>
            <person name="Andreopoulos W."/>
            <person name="Angelini C."/>
            <person name="Antonin V."/>
            <person name="Barry K.W."/>
            <person name="Bougher N.L."/>
            <person name="Buchanan P."/>
            <person name="Buyck B."/>
            <person name="Bense V."/>
            <person name="Catcheside P."/>
            <person name="Chovatia M."/>
            <person name="Cooper J."/>
            <person name="Damon W."/>
            <person name="Desjardin D."/>
            <person name="Finy P."/>
            <person name="Geml J."/>
            <person name="Haridas S."/>
            <person name="Hughes K."/>
            <person name="Justo A."/>
            <person name="Karasinski D."/>
            <person name="Kautmanova I."/>
            <person name="Kiss B."/>
            <person name="Kocsube S."/>
            <person name="Kotiranta H."/>
            <person name="LaButti K.M."/>
            <person name="Lechner B.E."/>
            <person name="Liimatainen K."/>
            <person name="Lipzen A."/>
            <person name="Lukacs Z."/>
            <person name="Mihaltcheva S."/>
            <person name="Morgado L.N."/>
            <person name="Niskanen T."/>
            <person name="Noordeloos M.E."/>
            <person name="Ohm R.A."/>
            <person name="Ortiz-Santana B."/>
            <person name="Ovrebo C."/>
            <person name="Racz N."/>
            <person name="Riley R."/>
            <person name="Savchenko A."/>
            <person name="Shiryaev A."/>
            <person name="Soop K."/>
            <person name="Spirin V."/>
            <person name="Szebenyi C."/>
            <person name="Tomsovsky M."/>
            <person name="Tulloss R.E."/>
            <person name="Uehling J."/>
            <person name="Grigoriev I.V."/>
            <person name="Vagvolgyi C."/>
            <person name="Papp T."/>
            <person name="Martin F.M."/>
            <person name="Miettinen O."/>
            <person name="Hibbett D.S."/>
            <person name="Nagy L.G."/>
        </authorList>
    </citation>
    <scope>NUCLEOTIDE SEQUENCE [LARGE SCALE GENOMIC DNA]</scope>
    <source>
        <strain evidence="2 3">FP101781</strain>
    </source>
</reference>
<dbReference type="Proteomes" id="UP000298030">
    <property type="component" value="Unassembled WGS sequence"/>
</dbReference>
<gene>
    <name evidence="2" type="ORF">FA13DRAFT_1718545</name>
</gene>
<evidence type="ECO:0000313" key="2">
    <source>
        <dbReference type="EMBL" id="TEB19727.1"/>
    </source>
</evidence>
<dbReference type="EMBL" id="QPFP01000178">
    <property type="protein sequence ID" value="TEB19727.1"/>
    <property type="molecule type" value="Genomic_DNA"/>
</dbReference>
<evidence type="ECO:0000313" key="3">
    <source>
        <dbReference type="Proteomes" id="UP000298030"/>
    </source>
</evidence>